<evidence type="ECO:0000313" key="2">
    <source>
        <dbReference type="Proteomes" id="UP000192223"/>
    </source>
</evidence>
<dbReference type="InterPro" id="IPR000086">
    <property type="entry name" value="NUDIX_hydrolase_dom"/>
</dbReference>
<dbReference type="OrthoDB" id="10261522at2759"/>
<dbReference type="PANTHER" id="PTHR13622:SF8">
    <property type="entry name" value="THIAMIN PYROPHOSPHOKINASE 1"/>
    <property type="match status" value="1"/>
</dbReference>
<dbReference type="GO" id="GO:0044715">
    <property type="term" value="F:8-oxo-dGDP phosphatase activity"/>
    <property type="evidence" value="ECO:0007669"/>
    <property type="project" value="TreeGrafter"/>
</dbReference>
<dbReference type="KEGG" id="apln:108734840"/>
<proteinExistence type="predicted"/>
<dbReference type="GeneID" id="108734840"/>
<protein>
    <submittedName>
        <fullName evidence="3">Uncharacterized protein YJR142W</fullName>
    </submittedName>
</protein>
<evidence type="ECO:0000259" key="1">
    <source>
        <dbReference type="PROSITE" id="PS51462"/>
    </source>
</evidence>
<dbReference type="Pfam" id="PF00293">
    <property type="entry name" value="NUDIX"/>
    <property type="match status" value="1"/>
</dbReference>
<sequence length="326" mass="37345">MSQLLKLAEKFNCFYLSAQNWKYFIAPALKDECRPFIVEGYQVGLIRSNVVTHLLKYPEVFRVTNDFVELNPAFRDYEERSAKIDDVLRKIKKENVFEVLNGWREECYEVKVEFAGEKVMKMERAATSLFGIKKYGVSINGYVRDPNRGLCIWLQQRSSTKQTWPDKWDNMVSGGFSVGYGIRETAQKEAGEEASVPDSILKNMISAGSVSFFYESSLIGLYANTEFVFDLELPLNFVPINADGEVQKFELLSANECIERIISPEFKITSAPVILDFLIRKGVITPENEPNYLRLIELLHVPLQSFYKRPSSKQNGTCAKIPDYNT</sequence>
<name>A0A7F5R0R6_AGRPL</name>
<dbReference type="AlphaFoldDB" id="A0A7F5R0R6"/>
<gene>
    <name evidence="3" type="primary">LOC108734840</name>
</gene>
<keyword evidence="2" id="KW-1185">Reference proteome</keyword>
<dbReference type="Gene3D" id="3.90.79.10">
    <property type="entry name" value="Nucleoside Triphosphate Pyrophosphohydrolase"/>
    <property type="match status" value="1"/>
</dbReference>
<dbReference type="PROSITE" id="PS51462">
    <property type="entry name" value="NUDIX"/>
    <property type="match status" value="1"/>
</dbReference>
<dbReference type="Proteomes" id="UP000192223">
    <property type="component" value="Unplaced"/>
</dbReference>
<feature type="domain" description="Nudix hydrolase" evidence="1">
    <location>
        <begin position="134"/>
        <end position="276"/>
    </location>
</feature>
<evidence type="ECO:0000313" key="3">
    <source>
        <dbReference type="RefSeq" id="XP_025831260.1"/>
    </source>
</evidence>
<accession>A0A7F5R0R6</accession>
<dbReference type="RefSeq" id="XP_025831260.1">
    <property type="nucleotide sequence ID" value="XM_025975475.1"/>
</dbReference>
<dbReference type="InterPro" id="IPR031804">
    <property type="entry name" value="DUF4743"/>
</dbReference>
<dbReference type="Pfam" id="PF15916">
    <property type="entry name" value="DUF4743"/>
    <property type="match status" value="1"/>
</dbReference>
<reference evidence="3" key="1">
    <citation type="submission" date="2025-08" db="UniProtKB">
        <authorList>
            <consortium name="RefSeq"/>
        </authorList>
    </citation>
    <scope>IDENTIFICATION</scope>
    <source>
        <tissue evidence="3">Entire body</tissue>
    </source>
</reference>
<dbReference type="InParanoid" id="A0A7F5R0R6"/>
<dbReference type="InterPro" id="IPR015797">
    <property type="entry name" value="NUDIX_hydrolase-like_dom_sf"/>
</dbReference>
<dbReference type="FunFam" id="3.90.79.10:FF:000019">
    <property type="entry name" value="Thiamin pyrophosphokinase, putative"/>
    <property type="match status" value="1"/>
</dbReference>
<dbReference type="PANTHER" id="PTHR13622">
    <property type="entry name" value="THIAMIN PYROPHOSPHOKINASE"/>
    <property type="match status" value="1"/>
</dbReference>
<organism evidence="2 3">
    <name type="scientific">Agrilus planipennis</name>
    <name type="common">Emerald ash borer</name>
    <name type="synonym">Agrilus marcopoli</name>
    <dbReference type="NCBI Taxonomy" id="224129"/>
    <lineage>
        <taxon>Eukaryota</taxon>
        <taxon>Metazoa</taxon>
        <taxon>Ecdysozoa</taxon>
        <taxon>Arthropoda</taxon>
        <taxon>Hexapoda</taxon>
        <taxon>Insecta</taxon>
        <taxon>Pterygota</taxon>
        <taxon>Neoptera</taxon>
        <taxon>Endopterygota</taxon>
        <taxon>Coleoptera</taxon>
        <taxon>Polyphaga</taxon>
        <taxon>Elateriformia</taxon>
        <taxon>Buprestoidea</taxon>
        <taxon>Buprestidae</taxon>
        <taxon>Agrilinae</taxon>
        <taxon>Agrilus</taxon>
    </lineage>
</organism>
<dbReference type="FunCoup" id="A0A7F5R0R6">
    <property type="interactions" value="166"/>
</dbReference>
<dbReference type="SUPFAM" id="SSF55811">
    <property type="entry name" value="Nudix"/>
    <property type="match status" value="1"/>
</dbReference>
<dbReference type="CDD" id="cd03676">
    <property type="entry name" value="NUDIX_Tnr3_like"/>
    <property type="match status" value="1"/>
</dbReference>